<name>A0A964FI28_9CYAN</name>
<sequence>MLKPNFLIIGAAKSGTTSLAHYLGQHEDIFMSSIKETRFFALEGKSKEFQGPKDCITYAESINDWDSYLKLFANSGKFIARGEASPIYLCHPDAPSKIKHYLDSIPMIIILRNPIERAFSSYLHLRRDNRETYNGFRQALNAENERIDRNYSYIWRYTELGFYAKQLKRYFDYFPRHCFKIFLYEDFQSYPQKVIASCCDFIGVESVFKPQQKEKLNISYIPRSRYLQKLANRSNFVGKIGSKLIPHRIKQKIKAINQHKPTIDLESKAYLQEIFKKDILDLQNMLNRDLSHWLE</sequence>
<dbReference type="PANTHER" id="PTHR10605">
    <property type="entry name" value="HEPARAN SULFATE SULFOTRANSFERASE"/>
    <property type="match status" value="1"/>
</dbReference>
<dbReference type="AlphaFoldDB" id="A0A964FI28"/>
<feature type="domain" description="Sulfotransferase" evidence="3">
    <location>
        <begin position="4"/>
        <end position="277"/>
    </location>
</feature>
<dbReference type="PANTHER" id="PTHR10605:SF56">
    <property type="entry name" value="BIFUNCTIONAL HEPARAN SULFATE N-DEACETYLASE_N-SULFOTRANSFERASE"/>
    <property type="match status" value="1"/>
</dbReference>
<evidence type="ECO:0000313" key="5">
    <source>
        <dbReference type="Proteomes" id="UP000729733"/>
    </source>
</evidence>
<accession>A0A964FI28</accession>
<gene>
    <name evidence="4" type="ORF">I4641_21785</name>
</gene>
<dbReference type="Pfam" id="PF00685">
    <property type="entry name" value="Sulfotransfer_1"/>
    <property type="match status" value="1"/>
</dbReference>
<dbReference type="InterPro" id="IPR037359">
    <property type="entry name" value="NST/OST"/>
</dbReference>
<proteinExistence type="predicted"/>
<evidence type="ECO:0000313" key="4">
    <source>
        <dbReference type="EMBL" id="MCC0179591.1"/>
    </source>
</evidence>
<keyword evidence="2" id="KW-0325">Glycoprotein</keyword>
<dbReference type="SUPFAM" id="SSF52540">
    <property type="entry name" value="P-loop containing nucleoside triphosphate hydrolases"/>
    <property type="match status" value="1"/>
</dbReference>
<dbReference type="RefSeq" id="WP_229642691.1">
    <property type="nucleotide sequence ID" value="NZ_JADWDC010000095.1"/>
</dbReference>
<keyword evidence="1" id="KW-0808">Transferase</keyword>
<dbReference type="Gene3D" id="3.40.50.300">
    <property type="entry name" value="P-loop containing nucleotide triphosphate hydrolases"/>
    <property type="match status" value="1"/>
</dbReference>
<reference evidence="4" key="1">
    <citation type="journal article" date="2021" name="Antonie Van Leeuwenhoek">
        <title>Draft genome and description of Waterburya agarophytonicola gen. nov. sp. nov. (Pleurocapsales, Cyanobacteria): a seaweed symbiont.</title>
        <authorList>
            <person name="Bonthond G."/>
            <person name="Shalygin S."/>
            <person name="Bayer T."/>
            <person name="Weinberger F."/>
        </authorList>
    </citation>
    <scope>NUCLEOTIDE SEQUENCE</scope>
    <source>
        <strain evidence="4">KI4</strain>
    </source>
</reference>
<dbReference type="InterPro" id="IPR000863">
    <property type="entry name" value="Sulfotransferase_dom"/>
</dbReference>
<organism evidence="4 5">
    <name type="scientific">Waterburya agarophytonicola KI4</name>
    <dbReference type="NCBI Taxonomy" id="2874699"/>
    <lineage>
        <taxon>Bacteria</taxon>
        <taxon>Bacillati</taxon>
        <taxon>Cyanobacteriota</taxon>
        <taxon>Cyanophyceae</taxon>
        <taxon>Pleurocapsales</taxon>
        <taxon>Hyellaceae</taxon>
        <taxon>Waterburya</taxon>
        <taxon>Waterburya agarophytonicola</taxon>
    </lineage>
</organism>
<dbReference type="Proteomes" id="UP000729733">
    <property type="component" value="Unassembled WGS sequence"/>
</dbReference>
<dbReference type="InterPro" id="IPR027417">
    <property type="entry name" value="P-loop_NTPase"/>
</dbReference>
<dbReference type="GO" id="GO:0008146">
    <property type="term" value="F:sulfotransferase activity"/>
    <property type="evidence" value="ECO:0007669"/>
    <property type="project" value="InterPro"/>
</dbReference>
<evidence type="ECO:0000256" key="1">
    <source>
        <dbReference type="ARBA" id="ARBA00022679"/>
    </source>
</evidence>
<dbReference type="EMBL" id="JADWDC010000095">
    <property type="protein sequence ID" value="MCC0179591.1"/>
    <property type="molecule type" value="Genomic_DNA"/>
</dbReference>
<keyword evidence="5" id="KW-1185">Reference proteome</keyword>
<evidence type="ECO:0000256" key="2">
    <source>
        <dbReference type="ARBA" id="ARBA00023180"/>
    </source>
</evidence>
<evidence type="ECO:0000259" key="3">
    <source>
        <dbReference type="Pfam" id="PF00685"/>
    </source>
</evidence>
<comment type="caution">
    <text evidence="4">The sequence shown here is derived from an EMBL/GenBank/DDBJ whole genome shotgun (WGS) entry which is preliminary data.</text>
</comment>
<protein>
    <submittedName>
        <fullName evidence="4">Sulfotransferase</fullName>
    </submittedName>
</protein>